<feature type="transmembrane region" description="Helical" evidence="5">
    <location>
        <begin position="208"/>
        <end position="227"/>
    </location>
</feature>
<evidence type="ECO:0000313" key="6">
    <source>
        <dbReference type="EMBL" id="QMV43184.1"/>
    </source>
</evidence>
<keyword evidence="3 5" id="KW-1133">Transmembrane helix</keyword>
<evidence type="ECO:0000256" key="5">
    <source>
        <dbReference type="SAM" id="Phobius"/>
    </source>
</evidence>
<dbReference type="GO" id="GO:0016020">
    <property type="term" value="C:membrane"/>
    <property type="evidence" value="ECO:0007669"/>
    <property type="project" value="UniProtKB-SubCell"/>
</dbReference>
<evidence type="ECO:0000256" key="2">
    <source>
        <dbReference type="ARBA" id="ARBA00022692"/>
    </source>
</evidence>
<feature type="transmembrane region" description="Helical" evidence="5">
    <location>
        <begin position="92"/>
        <end position="115"/>
    </location>
</feature>
<protein>
    <submittedName>
        <fullName evidence="6">LrgB family protein</fullName>
    </submittedName>
</protein>
<comment type="subcellular location">
    <subcellularLocation>
        <location evidence="1">Membrane</location>
        <topology evidence="1">Multi-pass membrane protein</topology>
    </subcellularLocation>
</comment>
<evidence type="ECO:0000256" key="1">
    <source>
        <dbReference type="ARBA" id="ARBA00004141"/>
    </source>
</evidence>
<feature type="transmembrane region" description="Helical" evidence="5">
    <location>
        <begin position="148"/>
        <end position="168"/>
    </location>
</feature>
<dbReference type="RefSeq" id="WP_182299416.1">
    <property type="nucleotide sequence ID" value="NZ_CP041969.1"/>
</dbReference>
<name>A0A7G5C1V0_9BACL</name>
<keyword evidence="7" id="KW-1185">Reference proteome</keyword>
<keyword evidence="4 5" id="KW-0472">Membrane</keyword>
<dbReference type="InterPro" id="IPR007300">
    <property type="entry name" value="CidB/LrgB"/>
</dbReference>
<accession>A0A7G5C1V0</accession>
<dbReference type="PANTHER" id="PTHR30249">
    <property type="entry name" value="PUTATIVE SEROTONIN TRANSPORTER"/>
    <property type="match status" value="1"/>
</dbReference>
<reference evidence="6 7" key="1">
    <citation type="submission" date="2019-07" db="EMBL/GenBank/DDBJ databases">
        <authorList>
            <person name="Kim J.K."/>
            <person name="Cheong H.-M."/>
            <person name="Choi Y."/>
            <person name="Hwang K.J."/>
            <person name="Lee S."/>
            <person name="Choi C."/>
        </authorList>
    </citation>
    <scope>NUCLEOTIDE SEQUENCE [LARGE SCALE GENOMIC DNA]</scope>
    <source>
        <strain evidence="6 7">KS 22</strain>
    </source>
</reference>
<dbReference type="Proteomes" id="UP000515679">
    <property type="component" value="Chromosome"/>
</dbReference>
<feature type="transmembrane region" description="Helical" evidence="5">
    <location>
        <begin position="35"/>
        <end position="54"/>
    </location>
</feature>
<evidence type="ECO:0000256" key="4">
    <source>
        <dbReference type="ARBA" id="ARBA00023136"/>
    </source>
</evidence>
<sequence length="228" mass="23909">MLEETVSTPLFGIALTVVFYAAAQLLNQWKRWVHPLFVTSGGVITFLLACGIPYRDYKVGGDIVTFFLGPVAVALAVPLYKSAQKLKGNVRTVVIGVTIGSVSGLLSVAILAWALEGSRDTLLSMLPKSTTSPIAIELSRQLGGSPEFGGVFAVLTGLLGSMLGPLLLRMIKVRGDIAIGTAMGTASHGIGTARLLRDSEVQGGVSGFAMGLSSIITPILCIPILWLI</sequence>
<evidence type="ECO:0000313" key="7">
    <source>
        <dbReference type="Proteomes" id="UP000515679"/>
    </source>
</evidence>
<organism evidence="6 7">
    <name type="scientific">Cohnella cholangitidis</name>
    <dbReference type="NCBI Taxonomy" id="2598458"/>
    <lineage>
        <taxon>Bacteria</taxon>
        <taxon>Bacillati</taxon>
        <taxon>Bacillota</taxon>
        <taxon>Bacilli</taxon>
        <taxon>Bacillales</taxon>
        <taxon>Paenibacillaceae</taxon>
        <taxon>Cohnella</taxon>
    </lineage>
</organism>
<feature type="transmembrane region" description="Helical" evidence="5">
    <location>
        <begin position="60"/>
        <end position="80"/>
    </location>
</feature>
<dbReference type="EMBL" id="CP041969">
    <property type="protein sequence ID" value="QMV43184.1"/>
    <property type="molecule type" value="Genomic_DNA"/>
</dbReference>
<feature type="transmembrane region" description="Helical" evidence="5">
    <location>
        <begin position="6"/>
        <end position="23"/>
    </location>
</feature>
<evidence type="ECO:0000256" key="3">
    <source>
        <dbReference type="ARBA" id="ARBA00022989"/>
    </source>
</evidence>
<keyword evidence="2 5" id="KW-0812">Transmembrane</keyword>
<proteinExistence type="predicted"/>
<dbReference type="PANTHER" id="PTHR30249:SF0">
    <property type="entry name" value="PLASTIDAL GLYCOLATE_GLYCERATE TRANSLOCATOR 1, CHLOROPLASTIC"/>
    <property type="match status" value="1"/>
</dbReference>
<dbReference type="AlphaFoldDB" id="A0A7G5C1V0"/>
<gene>
    <name evidence="6" type="ORF">FPL14_19840</name>
</gene>
<dbReference type="Pfam" id="PF04172">
    <property type="entry name" value="LrgB"/>
    <property type="match status" value="1"/>
</dbReference>
<dbReference type="KEGG" id="cchl:FPL14_19840"/>